<protein>
    <submittedName>
        <fullName evidence="1">Uncharacterized protein</fullName>
    </submittedName>
</protein>
<dbReference type="EMBL" id="BGZK01000805">
    <property type="protein sequence ID" value="GBP61150.1"/>
    <property type="molecule type" value="Genomic_DNA"/>
</dbReference>
<name>A0A4C1XDH7_EUMVA</name>
<reference evidence="1 2" key="1">
    <citation type="journal article" date="2019" name="Commun. Biol.">
        <title>The bagworm genome reveals a unique fibroin gene that provides high tensile strength.</title>
        <authorList>
            <person name="Kono N."/>
            <person name="Nakamura H."/>
            <person name="Ohtoshi R."/>
            <person name="Tomita M."/>
            <person name="Numata K."/>
            <person name="Arakawa K."/>
        </authorList>
    </citation>
    <scope>NUCLEOTIDE SEQUENCE [LARGE SCALE GENOMIC DNA]</scope>
</reference>
<dbReference type="AlphaFoldDB" id="A0A4C1XDH7"/>
<sequence length="109" mass="12618">MTFLRGFKRNVKPLFAAQAYKSLTELKSAITNYKQVYEENREITYDLPMEWGTKGNSPVNPASEKTSKDFGSLYNYLNSHGQYNAPDICFTFVRSKWKSSFGPEVTVRW</sequence>
<comment type="caution">
    <text evidence="1">The sequence shown here is derived from an EMBL/GenBank/DDBJ whole genome shotgun (WGS) entry which is preliminary data.</text>
</comment>
<accession>A0A4C1XDH7</accession>
<gene>
    <name evidence="1" type="ORF">EVAR_46802_1</name>
</gene>
<keyword evidence="2" id="KW-1185">Reference proteome</keyword>
<proteinExistence type="predicted"/>
<evidence type="ECO:0000313" key="2">
    <source>
        <dbReference type="Proteomes" id="UP000299102"/>
    </source>
</evidence>
<evidence type="ECO:0000313" key="1">
    <source>
        <dbReference type="EMBL" id="GBP61150.1"/>
    </source>
</evidence>
<dbReference type="Proteomes" id="UP000299102">
    <property type="component" value="Unassembled WGS sequence"/>
</dbReference>
<organism evidence="1 2">
    <name type="scientific">Eumeta variegata</name>
    <name type="common">Bagworm moth</name>
    <name type="synonym">Eumeta japonica</name>
    <dbReference type="NCBI Taxonomy" id="151549"/>
    <lineage>
        <taxon>Eukaryota</taxon>
        <taxon>Metazoa</taxon>
        <taxon>Ecdysozoa</taxon>
        <taxon>Arthropoda</taxon>
        <taxon>Hexapoda</taxon>
        <taxon>Insecta</taxon>
        <taxon>Pterygota</taxon>
        <taxon>Neoptera</taxon>
        <taxon>Endopterygota</taxon>
        <taxon>Lepidoptera</taxon>
        <taxon>Glossata</taxon>
        <taxon>Ditrysia</taxon>
        <taxon>Tineoidea</taxon>
        <taxon>Psychidae</taxon>
        <taxon>Oiketicinae</taxon>
        <taxon>Eumeta</taxon>
    </lineage>
</organism>